<sequence length="196" mass="20186">MKIKQSLLFCSSLTLALAMVTPVQAGWLDFLTGSSEEAAEKVQQGAETVNKVNQAVQTGAETAQSLPTAQQGLTGVLMQQLGVSETQATGGAGALFQVAKQRMTENAFNQLSQAVPGMDGLLAAAPKQSGTVGGLAEGLLGKDSAVSQTASLISAFQQLDMSQGMVSQFTPIVVDYVKQQGGPQLANLLQLALTGS</sequence>
<dbReference type="AlphaFoldDB" id="A0AAU7NYJ9"/>
<keyword evidence="1" id="KW-0732">Signal</keyword>
<dbReference type="Proteomes" id="UP001225378">
    <property type="component" value="Chromosome"/>
</dbReference>
<feature type="chain" id="PRO_5043537639" evidence="1">
    <location>
        <begin position="26"/>
        <end position="196"/>
    </location>
</feature>
<reference evidence="2 3" key="1">
    <citation type="journal article" date="2024" name="Microbiology">
        <title>Methylomarinum rosea sp. nov., a novel halophilic methanotrophic bacterium from the hypersaline Lake Elton.</title>
        <authorList>
            <person name="Suleimanov R.Z."/>
            <person name="Oshkin I.Y."/>
            <person name="Danilova O.V."/>
            <person name="Suzina N.E."/>
            <person name="Dedysh S.N."/>
        </authorList>
    </citation>
    <scope>NUCLEOTIDE SEQUENCE [LARGE SCALE GENOMIC DNA]</scope>
    <source>
        <strain evidence="2 3">Ch1-1</strain>
    </source>
</reference>
<proteinExistence type="predicted"/>
<dbReference type="InterPro" id="IPR021302">
    <property type="entry name" value="DUF2780_VcgC/VcgE"/>
</dbReference>
<evidence type="ECO:0000256" key="1">
    <source>
        <dbReference type="SAM" id="SignalP"/>
    </source>
</evidence>
<keyword evidence="3" id="KW-1185">Reference proteome</keyword>
<protein>
    <submittedName>
        <fullName evidence="2">DUF2780 domain-containing protein</fullName>
    </submittedName>
</protein>
<organism evidence="2 3">
    <name type="scientific">Methylomarinum roseum</name>
    <dbReference type="NCBI Taxonomy" id="3067653"/>
    <lineage>
        <taxon>Bacteria</taxon>
        <taxon>Pseudomonadati</taxon>
        <taxon>Pseudomonadota</taxon>
        <taxon>Gammaproteobacteria</taxon>
        <taxon>Methylococcales</taxon>
        <taxon>Methylococcaceae</taxon>
        <taxon>Methylomarinum</taxon>
    </lineage>
</organism>
<evidence type="ECO:0000313" key="3">
    <source>
        <dbReference type="Proteomes" id="UP001225378"/>
    </source>
</evidence>
<evidence type="ECO:0000313" key="2">
    <source>
        <dbReference type="EMBL" id="XBS22058.1"/>
    </source>
</evidence>
<dbReference type="KEGG" id="mech:Q9L42_008020"/>
<feature type="signal peptide" evidence="1">
    <location>
        <begin position="1"/>
        <end position="25"/>
    </location>
</feature>
<dbReference type="RefSeq" id="WP_305908967.1">
    <property type="nucleotide sequence ID" value="NZ_CP157743.1"/>
</dbReference>
<name>A0AAU7NYJ9_9GAMM</name>
<accession>A0AAU7NYJ9</accession>
<gene>
    <name evidence="2" type="ORF">Q9L42_008020</name>
</gene>
<dbReference type="EMBL" id="CP157743">
    <property type="protein sequence ID" value="XBS22058.1"/>
    <property type="molecule type" value="Genomic_DNA"/>
</dbReference>
<dbReference type="Pfam" id="PF11075">
    <property type="entry name" value="DUF2780"/>
    <property type="match status" value="1"/>
</dbReference>